<keyword evidence="3" id="KW-0804">Transcription</keyword>
<accession>A0A268NYY1</accession>
<comment type="caution">
    <text evidence="4">The sequence shown here is derived from an EMBL/GenBank/DDBJ whole genome shotgun (WGS) entry which is preliminary data.</text>
</comment>
<name>A0A268NYY1_SHOCL</name>
<sequence>MENYHPDECLVNTALAPIIGKWKVLILLHIDYHTTLRFNELRRAIPDITQRVLTAHLRELEQEHLIERRVFGEGRPKVEYSLSEHGQTLQPILRQLHAWGKAHHAYLAAQQQK</sequence>
<dbReference type="InterPro" id="IPR036388">
    <property type="entry name" value="WH-like_DNA-bd_sf"/>
</dbReference>
<dbReference type="GO" id="GO:0003677">
    <property type="term" value="F:DNA binding"/>
    <property type="evidence" value="ECO:0007669"/>
    <property type="project" value="UniProtKB-KW"/>
</dbReference>
<gene>
    <name evidence="4" type="ORF">CHH72_12050</name>
</gene>
<dbReference type="Pfam" id="PF01638">
    <property type="entry name" value="HxlR"/>
    <property type="match status" value="1"/>
</dbReference>
<protein>
    <submittedName>
        <fullName evidence="4">Transcriptional regulator</fullName>
    </submittedName>
</protein>
<proteinExistence type="predicted"/>
<evidence type="ECO:0000256" key="2">
    <source>
        <dbReference type="ARBA" id="ARBA00023125"/>
    </source>
</evidence>
<dbReference type="InterPro" id="IPR036390">
    <property type="entry name" value="WH_DNA-bd_sf"/>
</dbReference>
<dbReference type="Gene3D" id="1.10.10.10">
    <property type="entry name" value="Winged helix-like DNA-binding domain superfamily/Winged helix DNA-binding domain"/>
    <property type="match status" value="1"/>
</dbReference>
<dbReference type="PANTHER" id="PTHR33204">
    <property type="entry name" value="TRANSCRIPTIONAL REGULATOR, MARR FAMILY"/>
    <property type="match status" value="1"/>
</dbReference>
<keyword evidence="1" id="KW-0805">Transcription regulation</keyword>
<reference evidence="4 5" key="1">
    <citation type="submission" date="2017-07" db="EMBL/GenBank/DDBJ databases">
        <title>Isolation and whole genome analysis of endospore-forming bacteria from heroin.</title>
        <authorList>
            <person name="Kalinowski J."/>
            <person name="Ahrens B."/>
            <person name="Al-Dilaimi A."/>
            <person name="Winkler A."/>
            <person name="Wibberg D."/>
            <person name="Schleenbecker U."/>
            <person name="Ruckert C."/>
            <person name="Wolfel R."/>
            <person name="Grass G."/>
        </authorList>
    </citation>
    <scope>NUCLEOTIDE SEQUENCE [LARGE SCALE GENOMIC DNA]</scope>
    <source>
        <strain evidence="4 5">7539</strain>
    </source>
</reference>
<evidence type="ECO:0000313" key="5">
    <source>
        <dbReference type="Proteomes" id="UP000216207"/>
    </source>
</evidence>
<organism evidence="4 5">
    <name type="scientific">Shouchella clausii</name>
    <name type="common">Alkalihalobacillus clausii</name>
    <dbReference type="NCBI Taxonomy" id="79880"/>
    <lineage>
        <taxon>Bacteria</taxon>
        <taxon>Bacillati</taxon>
        <taxon>Bacillota</taxon>
        <taxon>Bacilli</taxon>
        <taxon>Bacillales</taxon>
        <taxon>Bacillaceae</taxon>
        <taxon>Shouchella</taxon>
    </lineage>
</organism>
<dbReference type="RefSeq" id="WP_035202442.1">
    <property type="nucleotide sequence ID" value="NZ_BOQS01000001.1"/>
</dbReference>
<dbReference type="AlphaFoldDB" id="A0A268NYY1"/>
<dbReference type="PANTHER" id="PTHR33204:SF29">
    <property type="entry name" value="TRANSCRIPTIONAL REGULATOR"/>
    <property type="match status" value="1"/>
</dbReference>
<evidence type="ECO:0000313" key="4">
    <source>
        <dbReference type="EMBL" id="PAE88702.1"/>
    </source>
</evidence>
<evidence type="ECO:0000256" key="1">
    <source>
        <dbReference type="ARBA" id="ARBA00023015"/>
    </source>
</evidence>
<keyword evidence="2" id="KW-0238">DNA-binding</keyword>
<dbReference type="EMBL" id="NPCC01000013">
    <property type="protein sequence ID" value="PAE88702.1"/>
    <property type="molecule type" value="Genomic_DNA"/>
</dbReference>
<dbReference type="SUPFAM" id="SSF46785">
    <property type="entry name" value="Winged helix' DNA-binding domain"/>
    <property type="match status" value="1"/>
</dbReference>
<dbReference type="InterPro" id="IPR002577">
    <property type="entry name" value="HTH_HxlR"/>
</dbReference>
<dbReference type="PROSITE" id="PS51118">
    <property type="entry name" value="HTH_HXLR"/>
    <property type="match status" value="1"/>
</dbReference>
<dbReference type="Proteomes" id="UP000216207">
    <property type="component" value="Unassembled WGS sequence"/>
</dbReference>
<evidence type="ECO:0000256" key="3">
    <source>
        <dbReference type="ARBA" id="ARBA00023163"/>
    </source>
</evidence>